<dbReference type="SUPFAM" id="SSF53271">
    <property type="entry name" value="PRTase-like"/>
    <property type="match status" value="1"/>
</dbReference>
<dbReference type="Proteomes" id="UP000177050">
    <property type="component" value="Unassembled WGS sequence"/>
</dbReference>
<feature type="domain" description="Phosphoribosyltransferase" evidence="2">
    <location>
        <begin position="128"/>
        <end position="217"/>
    </location>
</feature>
<comment type="similarity">
    <text evidence="1">Belongs to the ComF/GntX family.</text>
</comment>
<dbReference type="InterPro" id="IPR029057">
    <property type="entry name" value="PRTase-like"/>
</dbReference>
<dbReference type="PANTHER" id="PTHR47505:SF1">
    <property type="entry name" value="DNA UTILIZATION PROTEIN YHGH"/>
    <property type="match status" value="1"/>
</dbReference>
<sequence length="225" mass="25431">MFVLDILFPVRCLGCGYLGVYICPCCEKKLHTVNTQACIYCKKSSLYGLTHPICKRRGGVDGHITLFYYDNTLKKIIKGIKYSLTTDAWADMLHIITKQGRYELLFYKNIARLRAQPIPLSEGKEKKRGFNQAKIITNTLSLLLQIKTTSLLKRKQDSPPQAQIKRENRFKNIKGAFYIDKGKKAHDNILIVDDVVTSGATVKEAARVLKRAGAKKVYVFSIAKG</sequence>
<evidence type="ECO:0000256" key="1">
    <source>
        <dbReference type="ARBA" id="ARBA00008007"/>
    </source>
</evidence>
<dbReference type="CDD" id="cd06223">
    <property type="entry name" value="PRTases_typeI"/>
    <property type="match status" value="1"/>
</dbReference>
<name>A0A1F7L1V0_9BACT</name>
<evidence type="ECO:0000313" key="3">
    <source>
        <dbReference type="EMBL" id="OGK74122.1"/>
    </source>
</evidence>
<dbReference type="Gene3D" id="3.40.50.2020">
    <property type="match status" value="1"/>
</dbReference>
<reference evidence="3 4" key="1">
    <citation type="journal article" date="2016" name="Nat. Commun.">
        <title>Thousands of microbial genomes shed light on interconnected biogeochemical processes in an aquifer system.</title>
        <authorList>
            <person name="Anantharaman K."/>
            <person name="Brown C.T."/>
            <person name="Hug L.A."/>
            <person name="Sharon I."/>
            <person name="Castelle C.J."/>
            <person name="Probst A.J."/>
            <person name="Thomas B.C."/>
            <person name="Singh A."/>
            <person name="Wilkins M.J."/>
            <person name="Karaoz U."/>
            <person name="Brodie E.L."/>
            <person name="Williams K.H."/>
            <person name="Hubbard S.S."/>
            <person name="Banfield J.F."/>
        </authorList>
    </citation>
    <scope>NUCLEOTIDE SEQUENCE [LARGE SCALE GENOMIC DNA]</scope>
</reference>
<dbReference type="Pfam" id="PF00156">
    <property type="entry name" value="Pribosyltran"/>
    <property type="match status" value="1"/>
</dbReference>
<dbReference type="InterPro" id="IPR000836">
    <property type="entry name" value="PRTase_dom"/>
</dbReference>
<organism evidence="3 4">
    <name type="scientific">Candidatus Roizmanbacteria bacterium RIFOXYD1_FULL_38_12</name>
    <dbReference type="NCBI Taxonomy" id="1802093"/>
    <lineage>
        <taxon>Bacteria</taxon>
        <taxon>Candidatus Roizmaniibacteriota</taxon>
    </lineage>
</organism>
<gene>
    <name evidence="3" type="ORF">A3K52_05130</name>
</gene>
<comment type="caution">
    <text evidence="3">The sequence shown here is derived from an EMBL/GenBank/DDBJ whole genome shotgun (WGS) entry which is preliminary data.</text>
</comment>
<proteinExistence type="inferred from homology"/>
<accession>A0A1F7L1V0</accession>
<dbReference type="PANTHER" id="PTHR47505">
    <property type="entry name" value="DNA UTILIZATION PROTEIN YHGH"/>
    <property type="match status" value="1"/>
</dbReference>
<protein>
    <recommendedName>
        <fullName evidence="2">Phosphoribosyltransferase domain-containing protein</fullName>
    </recommendedName>
</protein>
<dbReference type="EMBL" id="MGBR01000001">
    <property type="protein sequence ID" value="OGK74122.1"/>
    <property type="molecule type" value="Genomic_DNA"/>
</dbReference>
<dbReference type="InterPro" id="IPR051910">
    <property type="entry name" value="ComF/GntX_DNA_util-trans"/>
</dbReference>
<evidence type="ECO:0000259" key="2">
    <source>
        <dbReference type="Pfam" id="PF00156"/>
    </source>
</evidence>
<evidence type="ECO:0000313" key="4">
    <source>
        <dbReference type="Proteomes" id="UP000177050"/>
    </source>
</evidence>
<dbReference type="AlphaFoldDB" id="A0A1F7L1V0"/>